<evidence type="ECO:0000313" key="1">
    <source>
        <dbReference type="EMBL" id="RZB80138.1"/>
    </source>
</evidence>
<gene>
    <name evidence="1" type="ORF">D0Y65_030052</name>
</gene>
<dbReference type="AlphaFoldDB" id="A0A445I225"/>
<protein>
    <submittedName>
        <fullName evidence="1">Uncharacterized protein</fullName>
    </submittedName>
</protein>
<evidence type="ECO:0000313" key="2">
    <source>
        <dbReference type="Proteomes" id="UP000289340"/>
    </source>
</evidence>
<organism evidence="1 2">
    <name type="scientific">Glycine soja</name>
    <name type="common">Wild soybean</name>
    <dbReference type="NCBI Taxonomy" id="3848"/>
    <lineage>
        <taxon>Eukaryota</taxon>
        <taxon>Viridiplantae</taxon>
        <taxon>Streptophyta</taxon>
        <taxon>Embryophyta</taxon>
        <taxon>Tracheophyta</taxon>
        <taxon>Spermatophyta</taxon>
        <taxon>Magnoliopsida</taxon>
        <taxon>eudicotyledons</taxon>
        <taxon>Gunneridae</taxon>
        <taxon>Pentapetalae</taxon>
        <taxon>rosids</taxon>
        <taxon>fabids</taxon>
        <taxon>Fabales</taxon>
        <taxon>Fabaceae</taxon>
        <taxon>Papilionoideae</taxon>
        <taxon>50 kb inversion clade</taxon>
        <taxon>NPAAA clade</taxon>
        <taxon>indigoferoid/millettioid clade</taxon>
        <taxon>Phaseoleae</taxon>
        <taxon>Glycine</taxon>
        <taxon>Glycine subgen. Soja</taxon>
    </lineage>
</organism>
<dbReference type="Proteomes" id="UP000289340">
    <property type="component" value="Chromosome 11"/>
</dbReference>
<proteinExistence type="predicted"/>
<accession>A0A445I225</accession>
<keyword evidence="2" id="KW-1185">Reference proteome</keyword>
<sequence>MCIESKVKPILGPSRVQCFFDFQCKIGCPFPICGCNLKCVGHKCQCLGSTTSTNNFLNRVPLD</sequence>
<comment type="caution">
    <text evidence="1">The sequence shown here is derived from an EMBL/GenBank/DDBJ whole genome shotgun (WGS) entry which is preliminary data.</text>
</comment>
<name>A0A445I225_GLYSO</name>
<dbReference type="EMBL" id="QZWG01000011">
    <property type="protein sequence ID" value="RZB80138.1"/>
    <property type="molecule type" value="Genomic_DNA"/>
</dbReference>
<reference evidence="1 2" key="1">
    <citation type="submission" date="2018-09" db="EMBL/GenBank/DDBJ databases">
        <title>A high-quality reference genome of wild soybean provides a powerful tool to mine soybean genomes.</title>
        <authorList>
            <person name="Xie M."/>
            <person name="Chung C.Y.L."/>
            <person name="Li M.-W."/>
            <person name="Wong F.-L."/>
            <person name="Chan T.-F."/>
            <person name="Lam H.-M."/>
        </authorList>
    </citation>
    <scope>NUCLEOTIDE SEQUENCE [LARGE SCALE GENOMIC DNA]</scope>
    <source>
        <strain evidence="2">cv. W05</strain>
        <tissue evidence="1">Hypocotyl of etiolated seedlings</tissue>
    </source>
</reference>